<reference evidence="1" key="2">
    <citation type="journal article" date="2015" name="Data Brief">
        <title>Shoot transcriptome of the giant reed, Arundo donax.</title>
        <authorList>
            <person name="Barrero R.A."/>
            <person name="Guerrero F.D."/>
            <person name="Moolhuijzen P."/>
            <person name="Goolsby J.A."/>
            <person name="Tidwell J."/>
            <person name="Bellgard S.E."/>
            <person name="Bellgard M.I."/>
        </authorList>
    </citation>
    <scope>NUCLEOTIDE SEQUENCE</scope>
    <source>
        <tissue evidence="1">Shoot tissue taken approximately 20 cm above the soil surface</tissue>
    </source>
</reference>
<evidence type="ECO:0000313" key="1">
    <source>
        <dbReference type="EMBL" id="JAD35934.1"/>
    </source>
</evidence>
<organism evidence="1">
    <name type="scientific">Arundo donax</name>
    <name type="common">Giant reed</name>
    <name type="synonym">Donax arundinaceus</name>
    <dbReference type="NCBI Taxonomy" id="35708"/>
    <lineage>
        <taxon>Eukaryota</taxon>
        <taxon>Viridiplantae</taxon>
        <taxon>Streptophyta</taxon>
        <taxon>Embryophyta</taxon>
        <taxon>Tracheophyta</taxon>
        <taxon>Spermatophyta</taxon>
        <taxon>Magnoliopsida</taxon>
        <taxon>Liliopsida</taxon>
        <taxon>Poales</taxon>
        <taxon>Poaceae</taxon>
        <taxon>PACMAD clade</taxon>
        <taxon>Arundinoideae</taxon>
        <taxon>Arundineae</taxon>
        <taxon>Arundo</taxon>
    </lineage>
</organism>
<name>A0A0A8Z945_ARUDO</name>
<accession>A0A0A8Z945</accession>
<sequence>MERDLPISLNSFSCSMLNASSLLTLNRSNSCRLVSFPI</sequence>
<reference evidence="1" key="1">
    <citation type="submission" date="2014-09" db="EMBL/GenBank/DDBJ databases">
        <authorList>
            <person name="Magalhaes I.L.F."/>
            <person name="Oliveira U."/>
            <person name="Santos F.R."/>
            <person name="Vidigal T.H.D.A."/>
            <person name="Brescovit A.D."/>
            <person name="Santos A.J."/>
        </authorList>
    </citation>
    <scope>NUCLEOTIDE SEQUENCE</scope>
    <source>
        <tissue evidence="1">Shoot tissue taken approximately 20 cm above the soil surface</tissue>
    </source>
</reference>
<protein>
    <submittedName>
        <fullName evidence="1">Uncharacterized protein</fullName>
    </submittedName>
</protein>
<proteinExistence type="predicted"/>
<dbReference type="AlphaFoldDB" id="A0A0A8Z945"/>
<dbReference type="EMBL" id="GBRH01261961">
    <property type="protein sequence ID" value="JAD35934.1"/>
    <property type="molecule type" value="Transcribed_RNA"/>
</dbReference>